<dbReference type="EC" id="2.5.1.16" evidence="5"/>
<dbReference type="SUPFAM" id="SSF53335">
    <property type="entry name" value="S-adenosyl-L-methionine-dependent methyltransferases"/>
    <property type="match status" value="1"/>
</dbReference>
<comment type="caution">
    <text evidence="5">The sequence shown here is derived from an EMBL/GenBank/DDBJ whole genome shotgun (WGS) entry which is preliminary data.</text>
</comment>
<dbReference type="InterPro" id="IPR030374">
    <property type="entry name" value="PABS"/>
</dbReference>
<comment type="similarity">
    <text evidence="1">Belongs to the spermidine/spermine synthase family.</text>
</comment>
<sequence length="252" mass="27608">MPEHPIEISEEAGVRSLHFGSDWIQGAMRIRRPYSLELAYTREMMACLLLRSNDNWPRRALLIGLGAGSLAKYIYRHLEHTRITAVEIDPRIAPMAQQYFHLPVDPQRLKVVIADGADYVIDARSSFDLILVDGFGADARAGRLDGAAFYAAARARLSASGLLVCNLLGRSRGFAAGVLRIAQAFEGRSLVFPSCDSGNAIAFAAAGEPVDVTLEEMRIRAEELRRATGLDLHPTISRLQLAQSLPAGRLVL</sequence>
<accession>A0A1J5RYU5</accession>
<dbReference type="PANTHER" id="PTHR43317:SF1">
    <property type="entry name" value="THERMOSPERMINE SYNTHASE ACAULIS5"/>
    <property type="match status" value="1"/>
</dbReference>
<dbReference type="NCBIfam" id="NF037959">
    <property type="entry name" value="MFS_SpdSyn"/>
    <property type="match status" value="1"/>
</dbReference>
<gene>
    <name evidence="5" type="primary">speE_10</name>
    <name evidence="5" type="ORF">GALL_170220</name>
</gene>
<dbReference type="GO" id="GO:0004766">
    <property type="term" value="F:spermidine synthase activity"/>
    <property type="evidence" value="ECO:0007669"/>
    <property type="project" value="UniProtKB-EC"/>
</dbReference>
<dbReference type="AlphaFoldDB" id="A0A1J5RYU5"/>
<dbReference type="PANTHER" id="PTHR43317">
    <property type="entry name" value="THERMOSPERMINE SYNTHASE ACAULIS5"/>
    <property type="match status" value="1"/>
</dbReference>
<dbReference type="Pfam" id="PF01564">
    <property type="entry name" value="Spermine_synth"/>
    <property type="match status" value="1"/>
</dbReference>
<dbReference type="InterPro" id="IPR029063">
    <property type="entry name" value="SAM-dependent_MTases_sf"/>
</dbReference>
<name>A0A1J5RYU5_9ZZZZ</name>
<dbReference type="PROSITE" id="PS51006">
    <property type="entry name" value="PABS_2"/>
    <property type="match status" value="1"/>
</dbReference>
<dbReference type="Gene3D" id="3.40.50.150">
    <property type="entry name" value="Vaccinia Virus protein VP39"/>
    <property type="match status" value="1"/>
</dbReference>
<evidence type="ECO:0000256" key="2">
    <source>
        <dbReference type="ARBA" id="ARBA00022679"/>
    </source>
</evidence>
<evidence type="ECO:0000256" key="3">
    <source>
        <dbReference type="ARBA" id="ARBA00023115"/>
    </source>
</evidence>
<keyword evidence="2 5" id="KW-0808">Transferase</keyword>
<proteinExistence type="inferred from homology"/>
<dbReference type="CDD" id="cd02440">
    <property type="entry name" value="AdoMet_MTases"/>
    <property type="match status" value="1"/>
</dbReference>
<organism evidence="5">
    <name type="scientific">mine drainage metagenome</name>
    <dbReference type="NCBI Taxonomy" id="410659"/>
    <lineage>
        <taxon>unclassified sequences</taxon>
        <taxon>metagenomes</taxon>
        <taxon>ecological metagenomes</taxon>
    </lineage>
</organism>
<dbReference type="GO" id="GO:0006596">
    <property type="term" value="P:polyamine biosynthetic process"/>
    <property type="evidence" value="ECO:0007669"/>
    <property type="project" value="UniProtKB-KW"/>
</dbReference>
<keyword evidence="3" id="KW-0620">Polyamine biosynthesis</keyword>
<evidence type="ECO:0000259" key="4">
    <source>
        <dbReference type="PROSITE" id="PS51006"/>
    </source>
</evidence>
<evidence type="ECO:0000256" key="1">
    <source>
        <dbReference type="ARBA" id="ARBA00007867"/>
    </source>
</evidence>
<dbReference type="EMBL" id="MLJW01000090">
    <property type="protein sequence ID" value="OIR00883.1"/>
    <property type="molecule type" value="Genomic_DNA"/>
</dbReference>
<evidence type="ECO:0000313" key="5">
    <source>
        <dbReference type="EMBL" id="OIR00883.1"/>
    </source>
</evidence>
<reference evidence="5" key="1">
    <citation type="submission" date="2016-10" db="EMBL/GenBank/DDBJ databases">
        <title>Sequence of Gallionella enrichment culture.</title>
        <authorList>
            <person name="Poehlein A."/>
            <person name="Muehling M."/>
            <person name="Daniel R."/>
        </authorList>
    </citation>
    <scope>NUCLEOTIDE SEQUENCE</scope>
</reference>
<feature type="domain" description="PABS" evidence="4">
    <location>
        <begin position="1"/>
        <end position="208"/>
    </location>
</feature>
<protein>
    <submittedName>
        <fullName evidence="5">Spermidine synthase</fullName>
        <ecNumber evidence="5">2.5.1.16</ecNumber>
    </submittedName>
</protein>